<reference evidence="2" key="3">
    <citation type="submission" date="2011-05" db="EMBL/GenBank/DDBJ databases">
        <title>Complete sequence of Methylomonas methanica MC09.</title>
        <authorList>
            <consortium name="US DOE Joint Genome Institute"/>
            <person name="Lucas S."/>
            <person name="Han J."/>
            <person name="Lapidus A."/>
            <person name="Cheng J.-F."/>
            <person name="Goodwin L."/>
            <person name="Pitluck S."/>
            <person name="Peters L."/>
            <person name="Mikhailova N."/>
            <person name="Teshima H."/>
            <person name="Han C."/>
            <person name="Tapia R."/>
            <person name="Land M."/>
            <person name="Hauser L."/>
            <person name="Kyrpides N."/>
            <person name="Ivanova N."/>
            <person name="Pagani I."/>
            <person name="Stein L."/>
            <person name="Woyke T."/>
        </authorList>
    </citation>
    <scope>NUCLEOTIDE SEQUENCE [LARGE SCALE GENOMIC DNA]</scope>
    <source>
        <strain evidence="2">MC09</strain>
    </source>
</reference>
<reference evidence="1 2" key="1">
    <citation type="journal article" date="2011" name="J. Bacteriol.">
        <title>Complete Genome Sequence of the Aerobic Marine Methanotroph Methylomonas methanica MC09.</title>
        <authorList>
            <person name="Boden R."/>
            <person name="Cunliffe M."/>
            <person name="Scanlan J."/>
            <person name="Moussard H."/>
            <person name="Kits K.D."/>
            <person name="Klotz M.G."/>
            <person name="Jetten M.S."/>
            <person name="Vuilleumier S."/>
            <person name="Han J."/>
            <person name="Peters L."/>
            <person name="Mikhailova N."/>
            <person name="Teshima H."/>
            <person name="Tapia R."/>
            <person name="Kyrpides N."/>
            <person name="Ivanova N."/>
            <person name="Pagani I."/>
            <person name="Cheng J.F."/>
            <person name="Goodwin L."/>
            <person name="Han C."/>
            <person name="Hauser L."/>
            <person name="Land M.L."/>
            <person name="Lapidus A."/>
            <person name="Lucas S."/>
            <person name="Pitluck S."/>
            <person name="Woyke T."/>
            <person name="Stein L."/>
            <person name="Murrell J.C."/>
        </authorList>
    </citation>
    <scope>NUCLEOTIDE SEQUENCE [LARGE SCALE GENOMIC DNA]</scope>
    <source>
        <strain evidence="1 2">MC09</strain>
    </source>
</reference>
<dbReference type="HOGENOM" id="CLU_1487401_0_0_6"/>
<evidence type="ECO:0000313" key="2">
    <source>
        <dbReference type="Proteomes" id="UP000008888"/>
    </source>
</evidence>
<dbReference type="AlphaFoldDB" id="F9ZYE5"/>
<reference key="2">
    <citation type="submission" date="2011-05" db="EMBL/GenBank/DDBJ databases">
        <title>Complete genome sequence of the aerobic marine methanotroph Methylomonas methanica MC09.</title>
        <authorList>
            <person name="Boden R."/>
            <person name="Cunliffe M."/>
            <person name="Scanlan J."/>
            <person name="Moussard H."/>
            <person name="Kits K.D."/>
            <person name="Klotz M."/>
            <person name="Jetten M."/>
            <person name="Vuilleumier S."/>
            <person name="Han J."/>
            <person name="Peters L."/>
            <person name="Mikhailova N."/>
            <person name="Teshima H."/>
            <person name="Tapia R."/>
            <person name="Kyrpides N."/>
            <person name="Ivanova N."/>
            <person name="Pagani I."/>
            <person name="Cheng J.-F."/>
            <person name="Goodwin L."/>
            <person name="Han C."/>
            <person name="Hauser L."/>
            <person name="Land M."/>
            <person name="Lapidus A."/>
            <person name="Lucas S."/>
            <person name="Pitluck S."/>
            <person name="Woyke T."/>
            <person name="Stein L.Y."/>
            <person name="Murrell C."/>
        </authorList>
    </citation>
    <scope>NUCLEOTIDE SEQUENCE</scope>
    <source>
        <strain>MC09</strain>
    </source>
</reference>
<dbReference type="Proteomes" id="UP000008888">
    <property type="component" value="Chromosome"/>
</dbReference>
<dbReference type="KEGG" id="mmt:Metme_2664"/>
<dbReference type="STRING" id="857087.Metme_2664"/>
<sequence>MPRRGPAFNRPSRQRIIYSAWAQKPCPPYQTARLCSAFPVRPWGLSRYAAPSTEGFERICPLGAMQGCIAFFAGAGSPFEKPRSKPSARRINAASGCLFFGILFFGQAKKSIAVAGPRTGVKSSFAIAKHCCTNIDSAWAQKACPPYRTTITLQGKLLQSDPFLERLDKIEHHSLSLTPNL</sequence>
<keyword evidence="2" id="KW-1185">Reference proteome</keyword>
<protein>
    <submittedName>
        <fullName evidence="1">Uncharacterized protein</fullName>
    </submittedName>
</protein>
<gene>
    <name evidence="1" type="ordered locus">Metme_2664</name>
</gene>
<evidence type="ECO:0000313" key="1">
    <source>
        <dbReference type="EMBL" id="AEG01050.1"/>
    </source>
</evidence>
<dbReference type="EMBL" id="CP002738">
    <property type="protein sequence ID" value="AEG01050.1"/>
    <property type="molecule type" value="Genomic_DNA"/>
</dbReference>
<organism evidence="1 2">
    <name type="scientific">Methylomonas methanica (strain DSM 25384 / MC09)</name>
    <dbReference type="NCBI Taxonomy" id="857087"/>
    <lineage>
        <taxon>Bacteria</taxon>
        <taxon>Pseudomonadati</taxon>
        <taxon>Pseudomonadota</taxon>
        <taxon>Gammaproteobacteria</taxon>
        <taxon>Methylococcales</taxon>
        <taxon>Methylococcaceae</taxon>
        <taxon>Methylomonas</taxon>
    </lineage>
</organism>
<accession>F9ZYE5</accession>
<name>F9ZYE5_METMM</name>
<proteinExistence type="predicted"/>